<evidence type="ECO:0000256" key="1">
    <source>
        <dbReference type="ARBA" id="ARBA00023015"/>
    </source>
</evidence>
<dbReference type="Gene3D" id="3.40.1410.10">
    <property type="entry name" value="Chorismate lyase-like"/>
    <property type="match status" value="1"/>
</dbReference>
<keyword evidence="2" id="KW-0238">DNA-binding</keyword>
<protein>
    <submittedName>
        <fullName evidence="5">GntR family transcriptional regulator</fullName>
    </submittedName>
</protein>
<keyword evidence="6" id="KW-1185">Reference proteome</keyword>
<dbReference type="SMART" id="SM00345">
    <property type="entry name" value="HTH_GNTR"/>
    <property type="match status" value="1"/>
</dbReference>
<evidence type="ECO:0000259" key="4">
    <source>
        <dbReference type="PROSITE" id="PS50949"/>
    </source>
</evidence>
<reference evidence="5 6" key="1">
    <citation type="submission" date="2020-06" db="EMBL/GenBank/DDBJ databases">
        <title>Frischella cerana isolated from Apis cerana gut homogenate.</title>
        <authorList>
            <person name="Wolter L.A."/>
            <person name="Suenami S."/>
            <person name="Miyazaki R."/>
        </authorList>
    </citation>
    <scope>NUCLEOTIDE SEQUENCE [LARGE SCALE GENOMIC DNA]</scope>
    <source>
        <strain evidence="5 6">Ac13</strain>
    </source>
</reference>
<dbReference type="SUPFAM" id="SSF46785">
    <property type="entry name" value="Winged helix' DNA-binding domain"/>
    <property type="match status" value="1"/>
</dbReference>
<dbReference type="SUPFAM" id="SSF64288">
    <property type="entry name" value="Chorismate lyase-like"/>
    <property type="match status" value="1"/>
</dbReference>
<dbReference type="PANTHER" id="PTHR44846:SF1">
    <property type="entry name" value="MANNOSYL-D-GLYCERATE TRANSPORT_METABOLISM SYSTEM REPRESSOR MNGR-RELATED"/>
    <property type="match status" value="1"/>
</dbReference>
<organism evidence="5 6">
    <name type="scientific">Frischella japonica</name>
    <dbReference type="NCBI Taxonomy" id="2741544"/>
    <lineage>
        <taxon>Bacteria</taxon>
        <taxon>Pseudomonadati</taxon>
        <taxon>Pseudomonadota</taxon>
        <taxon>Gammaproteobacteria</taxon>
        <taxon>Orbales</taxon>
        <taxon>Orbaceae</taxon>
        <taxon>Frischella</taxon>
    </lineage>
</organism>
<dbReference type="Gene3D" id="1.10.10.10">
    <property type="entry name" value="Winged helix-like DNA-binding domain superfamily/Winged helix DNA-binding domain"/>
    <property type="match status" value="1"/>
</dbReference>
<name>A0ABR7QZ45_9GAMM</name>
<evidence type="ECO:0000313" key="5">
    <source>
        <dbReference type="EMBL" id="MBC9131487.1"/>
    </source>
</evidence>
<comment type="caution">
    <text evidence="5">The sequence shown here is derived from an EMBL/GenBank/DDBJ whole genome shotgun (WGS) entry which is preliminary data.</text>
</comment>
<evidence type="ECO:0000256" key="3">
    <source>
        <dbReference type="ARBA" id="ARBA00023163"/>
    </source>
</evidence>
<keyword evidence="3" id="KW-0804">Transcription</keyword>
<dbReference type="PRINTS" id="PR00035">
    <property type="entry name" value="HTHGNTR"/>
</dbReference>
<dbReference type="InterPro" id="IPR036388">
    <property type="entry name" value="WH-like_DNA-bd_sf"/>
</dbReference>
<accession>A0ABR7QZ45</accession>
<dbReference type="Pfam" id="PF07702">
    <property type="entry name" value="UTRA"/>
    <property type="match status" value="1"/>
</dbReference>
<evidence type="ECO:0000313" key="6">
    <source>
        <dbReference type="Proteomes" id="UP000651208"/>
    </source>
</evidence>
<evidence type="ECO:0000256" key="2">
    <source>
        <dbReference type="ARBA" id="ARBA00023125"/>
    </source>
</evidence>
<dbReference type="CDD" id="cd07377">
    <property type="entry name" value="WHTH_GntR"/>
    <property type="match status" value="1"/>
</dbReference>
<dbReference type="PROSITE" id="PS50949">
    <property type="entry name" value="HTH_GNTR"/>
    <property type="match status" value="1"/>
</dbReference>
<dbReference type="EMBL" id="JABURY010000018">
    <property type="protein sequence ID" value="MBC9131487.1"/>
    <property type="molecule type" value="Genomic_DNA"/>
</dbReference>
<sequence>MYKSNKTPRHLFIQQDLLNRIQSGEYSEGQLIPKENELTEIYQVSRPTIRQAIQSLVNQGYLERRKKRGTVVCQPKIKQEFTHVIESYDSEMNRKGLIPRTHVLTFKIDRANSEIATNLNIAQNDEIYKLVRLRYAGNKPIVLVTTYLPLTHLPNLLNIDFTSERLYEVLKKMQFPILQIRRKLDVLKADETTAHLLDIDENDPIFYFHSLGFTKNRLPIEYSISKYRGDINSFVFELNNKVE</sequence>
<dbReference type="PANTHER" id="PTHR44846">
    <property type="entry name" value="MANNOSYL-D-GLYCERATE TRANSPORT/METABOLISM SYSTEM REPRESSOR MNGR-RELATED"/>
    <property type="match status" value="1"/>
</dbReference>
<proteinExistence type="predicted"/>
<feature type="domain" description="HTH gntR-type" evidence="4">
    <location>
        <begin position="7"/>
        <end position="75"/>
    </location>
</feature>
<dbReference type="InterPro" id="IPR050679">
    <property type="entry name" value="Bact_HTH_transcr_reg"/>
</dbReference>
<dbReference type="InterPro" id="IPR011663">
    <property type="entry name" value="UTRA"/>
</dbReference>
<dbReference type="InterPro" id="IPR028978">
    <property type="entry name" value="Chorismate_lyase_/UTRA_dom_sf"/>
</dbReference>
<dbReference type="InterPro" id="IPR000524">
    <property type="entry name" value="Tscrpt_reg_HTH_GntR"/>
</dbReference>
<dbReference type="Pfam" id="PF00392">
    <property type="entry name" value="GntR"/>
    <property type="match status" value="1"/>
</dbReference>
<dbReference type="InterPro" id="IPR036390">
    <property type="entry name" value="WH_DNA-bd_sf"/>
</dbReference>
<gene>
    <name evidence="5" type="ORF">FcAc13_09230</name>
</gene>
<dbReference type="RefSeq" id="WP_187755927.1">
    <property type="nucleotide sequence ID" value="NZ_JABURY010000018.1"/>
</dbReference>
<keyword evidence="1" id="KW-0805">Transcription regulation</keyword>
<dbReference type="Proteomes" id="UP000651208">
    <property type="component" value="Unassembled WGS sequence"/>
</dbReference>
<dbReference type="SMART" id="SM00866">
    <property type="entry name" value="UTRA"/>
    <property type="match status" value="1"/>
</dbReference>